<proteinExistence type="predicted"/>
<evidence type="ECO:0000313" key="4">
    <source>
        <dbReference type="Proteomes" id="UP000318943"/>
    </source>
</evidence>
<dbReference type="Pfam" id="PF16220">
    <property type="entry name" value="DUF4880"/>
    <property type="match status" value="1"/>
</dbReference>
<dbReference type="Gene3D" id="3.55.50.30">
    <property type="match status" value="1"/>
</dbReference>
<dbReference type="InterPro" id="IPR012373">
    <property type="entry name" value="Ferrdict_sens_TM"/>
</dbReference>
<evidence type="ECO:0000259" key="2">
    <source>
        <dbReference type="Pfam" id="PF16220"/>
    </source>
</evidence>
<feature type="domain" description="FecR protein" evidence="1">
    <location>
        <begin position="132"/>
        <end position="227"/>
    </location>
</feature>
<dbReference type="PIRSF" id="PIRSF018266">
    <property type="entry name" value="FecR"/>
    <property type="match status" value="1"/>
</dbReference>
<reference evidence="3 4" key="1">
    <citation type="submission" date="2019-05" db="EMBL/GenBank/DDBJ databases">
        <title>Whole genome sequence analysis of Cupriavidus campinensis S14E4C strain.</title>
        <authorList>
            <person name="Abbaszade G."/>
            <person name="Szabo A."/>
            <person name="Toumi M."/>
            <person name="Toth E."/>
        </authorList>
    </citation>
    <scope>NUCLEOTIDE SEQUENCE [LARGE SCALE GENOMIC DNA]</scope>
    <source>
        <strain evidence="3 4">S14E4C</strain>
    </source>
</reference>
<dbReference type="PANTHER" id="PTHR30273:SF2">
    <property type="entry name" value="PROTEIN FECR"/>
    <property type="match status" value="1"/>
</dbReference>
<dbReference type="PANTHER" id="PTHR30273">
    <property type="entry name" value="PERIPLASMIC SIGNAL SENSOR AND SIGMA FACTOR ACTIVATOR FECR-RELATED"/>
    <property type="match status" value="1"/>
</dbReference>
<accession>A0ABY3ELP6</accession>
<evidence type="ECO:0000259" key="1">
    <source>
        <dbReference type="Pfam" id="PF04773"/>
    </source>
</evidence>
<comment type="caution">
    <text evidence="3">The sequence shown here is derived from an EMBL/GenBank/DDBJ whole genome shotgun (WGS) entry which is preliminary data.</text>
</comment>
<dbReference type="EMBL" id="VCIZ01000008">
    <property type="protein sequence ID" value="TSP11841.1"/>
    <property type="molecule type" value="Genomic_DNA"/>
</dbReference>
<sequence length="338" mass="35935">MIPTMNAPFPPPRELDPVERQALAWVRRVAAGEITHADGAALRQWCQANPAHAAAFAAARARWAQLGEAAAMVKARNPAAMHATLPAARRPSSWQRRAFLGGALGATAATAVAAVVHPPLGLWPAANEWRADYRTATGEQRRLALGGAVDVELNTRTSIAGWPGAGGTRGIDLIAGEAAIDLTHAETPFVVAAGAGRTQALQRRAARFEVRHLGGAVCVTCIDGQVQVAHASGTAQLSAGQQLRYDDHALGRAEQLDAARMPGWRAGYLRFTDAPLGEVLDEINRYRTGKVVLLDRQLAAKPVTGRFQIHALDKAIVQMQRSFGLHARTLPGGVVLLS</sequence>
<dbReference type="Pfam" id="PF04773">
    <property type="entry name" value="FecR"/>
    <property type="match status" value="1"/>
</dbReference>
<gene>
    <name evidence="3" type="ORF">FGG12_14990</name>
</gene>
<name>A0ABY3ELP6_9BURK</name>
<protein>
    <submittedName>
        <fullName evidence="3">DUF4880 domain-containing protein</fullName>
    </submittedName>
</protein>
<dbReference type="Proteomes" id="UP000318943">
    <property type="component" value="Unassembled WGS sequence"/>
</dbReference>
<keyword evidence="4" id="KW-1185">Reference proteome</keyword>
<dbReference type="Gene3D" id="2.60.120.1440">
    <property type="match status" value="1"/>
</dbReference>
<dbReference type="InterPro" id="IPR032623">
    <property type="entry name" value="FecR_N"/>
</dbReference>
<evidence type="ECO:0000313" key="3">
    <source>
        <dbReference type="EMBL" id="TSP11841.1"/>
    </source>
</evidence>
<feature type="domain" description="FecR N-terminal" evidence="2">
    <location>
        <begin position="20"/>
        <end position="60"/>
    </location>
</feature>
<dbReference type="InterPro" id="IPR006860">
    <property type="entry name" value="FecR"/>
</dbReference>
<organism evidence="3 4">
    <name type="scientific">Cupriavidus campinensis</name>
    <dbReference type="NCBI Taxonomy" id="151783"/>
    <lineage>
        <taxon>Bacteria</taxon>
        <taxon>Pseudomonadati</taxon>
        <taxon>Pseudomonadota</taxon>
        <taxon>Betaproteobacteria</taxon>
        <taxon>Burkholderiales</taxon>
        <taxon>Burkholderiaceae</taxon>
        <taxon>Cupriavidus</taxon>
    </lineage>
</organism>